<protein>
    <recommendedName>
        <fullName evidence="1">tRNA-uridine aminocarboxypropyltransferase</fullName>
        <ecNumber evidence="1">2.5.1.25</ecNumber>
    </recommendedName>
</protein>
<organism evidence="6 7">
    <name type="scientific">Candidatus Sodalis pierantonii str. SOPE</name>
    <dbReference type="NCBI Taxonomy" id="2342"/>
    <lineage>
        <taxon>Bacteria</taxon>
        <taxon>Pseudomonadati</taxon>
        <taxon>Pseudomonadota</taxon>
        <taxon>Gammaproteobacteria</taxon>
        <taxon>Enterobacterales</taxon>
        <taxon>Bruguierivoracaceae</taxon>
        <taxon>Sodalis</taxon>
    </lineage>
</organism>
<dbReference type="GO" id="GO:0016432">
    <property type="term" value="F:tRNA-uridine aminocarboxypropyltransferase activity"/>
    <property type="evidence" value="ECO:0007669"/>
    <property type="project" value="UniProtKB-EC"/>
</dbReference>
<evidence type="ECO:0000256" key="2">
    <source>
        <dbReference type="ARBA" id="ARBA00022679"/>
    </source>
</evidence>
<gene>
    <name evidence="6" type="primary">yfiP</name>
    <name evidence="6" type="ORF">SOPEG_1974</name>
</gene>
<dbReference type="AlphaFoldDB" id="W0HJD5"/>
<feature type="domain" description="DTW" evidence="5">
    <location>
        <begin position="27"/>
        <end position="219"/>
    </location>
</feature>
<dbReference type="SMART" id="SM01144">
    <property type="entry name" value="DTW"/>
    <property type="match status" value="1"/>
</dbReference>
<dbReference type="InterPro" id="IPR005636">
    <property type="entry name" value="DTW"/>
</dbReference>
<dbReference type="HOGENOM" id="CLU_066458_1_0_6"/>
<dbReference type="Pfam" id="PF03942">
    <property type="entry name" value="DTW"/>
    <property type="match status" value="1"/>
</dbReference>
<keyword evidence="2" id="KW-0808">Transferase</keyword>
<evidence type="ECO:0000313" key="7">
    <source>
        <dbReference type="Proteomes" id="UP000019025"/>
    </source>
</evidence>
<dbReference type="eggNOG" id="COG3148">
    <property type="taxonomic scope" value="Bacteria"/>
</dbReference>
<evidence type="ECO:0000256" key="3">
    <source>
        <dbReference type="ARBA" id="ARBA00022691"/>
    </source>
</evidence>
<dbReference type="RefSeq" id="WP_025245310.1">
    <property type="nucleotide sequence ID" value="NZ_CP006568.1"/>
</dbReference>
<evidence type="ECO:0000259" key="5">
    <source>
        <dbReference type="SMART" id="SM01144"/>
    </source>
</evidence>
<evidence type="ECO:0000313" key="6">
    <source>
        <dbReference type="EMBL" id="AHF73921.1"/>
    </source>
</evidence>
<dbReference type="GO" id="GO:0008033">
    <property type="term" value="P:tRNA processing"/>
    <property type="evidence" value="ECO:0007669"/>
    <property type="project" value="UniProtKB-KW"/>
</dbReference>
<proteinExistence type="predicted"/>
<dbReference type="PANTHER" id="PTHR21392:SF1">
    <property type="entry name" value="TRNA-URIDINE AMINOCARBOXYPROPYLTRANSFERASE"/>
    <property type="match status" value="1"/>
</dbReference>
<dbReference type="PATRIC" id="fig|2342.5.peg.2089"/>
<dbReference type="STRING" id="2342.SOPEG_1974"/>
<dbReference type="InterPro" id="IPR039262">
    <property type="entry name" value="DTWD2/TAPT"/>
</dbReference>
<evidence type="ECO:0000256" key="1">
    <source>
        <dbReference type="ARBA" id="ARBA00012386"/>
    </source>
</evidence>
<dbReference type="EC" id="2.5.1.25" evidence="1"/>
<keyword evidence="3" id="KW-0949">S-adenosyl-L-methionine</keyword>
<keyword evidence="4" id="KW-0819">tRNA processing</keyword>
<accession>W0HJD5</accession>
<sequence>MTLNAVLALRHLRLQHSTRPFRARGCRVLRCEGCLLPRRRCLCDTIMPQQASSRFCLVMFDAEPLKPSNTGRLIADILPTTQAFLWSRTEPDPAMLAAVADPLRQPYVVFPAGPMSGERRAVNHVLPDARPPLFILLDGTWPEVGKMFRKSPWLADFPVLSLDLPSVSQYGLRGNHGEGHHCTAEVAAALLTLAGDRAAANALMAHFILFRSCYLAGKSHAPRLAPS</sequence>
<reference evidence="6 7" key="1">
    <citation type="journal article" date="2014" name="Genome Biol. Evol.">
        <title>Genome degeneration and adaptation in a nascent stage of symbiosis.</title>
        <authorList>
            <person name="Oakeson K.F."/>
            <person name="Gil R."/>
            <person name="Clayton A.L."/>
            <person name="Dunn D.M."/>
            <person name="von Niederhausern A.C."/>
            <person name="Hamil C."/>
            <person name="Aoyagi A."/>
            <person name="Duval B."/>
            <person name="Baca A."/>
            <person name="Silva F.J."/>
            <person name="Vallier A."/>
            <person name="Jackson D.G."/>
            <person name="Latorre A."/>
            <person name="Weiss R.B."/>
            <person name="Heddi A."/>
            <person name="Moya A."/>
            <person name="Dale C."/>
        </authorList>
    </citation>
    <scope>NUCLEOTIDE SEQUENCE [LARGE SCALE GENOMIC DNA]</scope>
    <source>
        <strain evidence="7">none</strain>
    </source>
</reference>
<dbReference type="KEGG" id="pes:SOPEG_1974"/>
<keyword evidence="7" id="KW-1185">Reference proteome</keyword>
<dbReference type="EMBL" id="CP006568">
    <property type="protein sequence ID" value="AHF73921.1"/>
    <property type="molecule type" value="Genomic_DNA"/>
</dbReference>
<evidence type="ECO:0000256" key="4">
    <source>
        <dbReference type="ARBA" id="ARBA00022694"/>
    </source>
</evidence>
<name>W0HJD5_9GAMM</name>
<dbReference type="Proteomes" id="UP000019025">
    <property type="component" value="Chromosome"/>
</dbReference>
<dbReference type="PANTHER" id="PTHR21392">
    <property type="entry name" value="TRNA-URIDINE AMINOCARBOXYPROPYLTRANSFERASE 2"/>
    <property type="match status" value="1"/>
</dbReference>